<evidence type="ECO:0000313" key="2">
    <source>
        <dbReference type="EMBL" id="KJV62330.1"/>
    </source>
</evidence>
<evidence type="ECO:0000313" key="3">
    <source>
        <dbReference type="Proteomes" id="UP000033556"/>
    </source>
</evidence>
<feature type="compositionally biased region" description="Polar residues" evidence="1">
    <location>
        <begin position="133"/>
        <end position="142"/>
    </location>
</feature>
<organism evidence="2 3">
    <name type="scientific">Rickettsia amblyommatis str. Ac/Pa</name>
    <dbReference type="NCBI Taxonomy" id="1359164"/>
    <lineage>
        <taxon>Bacteria</taxon>
        <taxon>Pseudomonadati</taxon>
        <taxon>Pseudomonadota</taxon>
        <taxon>Alphaproteobacteria</taxon>
        <taxon>Rickettsiales</taxon>
        <taxon>Rickettsiaceae</taxon>
        <taxon>Rickettsieae</taxon>
        <taxon>Rickettsia</taxon>
        <taxon>spotted fever group</taxon>
    </lineage>
</organism>
<sequence>MLEKERQAKIDTKALEEFLTIPPNIDQLSEGQLRKHFNVTRAKVAARPEFASPAEKTNFEKVKSAVKAVVGYFVESQFGDLKEIYGKKEETSQSFITPNVSNKVKPEQHKAHEQAQHMQENLLHGKGVRYGASSPSSQSTPNAYKHHESSRGF</sequence>
<dbReference type="AlphaFoldDB" id="A0A0F3N2N0"/>
<protein>
    <submittedName>
        <fullName evidence="2">Uncharacterized protein</fullName>
    </submittedName>
</protein>
<feature type="region of interest" description="Disordered" evidence="1">
    <location>
        <begin position="91"/>
        <end position="153"/>
    </location>
</feature>
<dbReference type="EMBL" id="LANR01000001">
    <property type="protein sequence ID" value="KJV62330.1"/>
    <property type="molecule type" value="Genomic_DNA"/>
</dbReference>
<feature type="compositionally biased region" description="Polar residues" evidence="1">
    <location>
        <begin position="92"/>
        <end position="102"/>
    </location>
</feature>
<name>A0A0F3N2N0_RICAM</name>
<keyword evidence="3" id="KW-1185">Reference proteome</keyword>
<dbReference type="PATRIC" id="fig|1359164.3.peg.1341"/>
<gene>
    <name evidence="2" type="ORF">APHACPA_1354</name>
</gene>
<proteinExistence type="predicted"/>
<comment type="caution">
    <text evidence="2">The sequence shown here is derived from an EMBL/GenBank/DDBJ whole genome shotgun (WGS) entry which is preliminary data.</text>
</comment>
<feature type="compositionally biased region" description="Basic and acidic residues" evidence="1">
    <location>
        <begin position="104"/>
        <end position="115"/>
    </location>
</feature>
<evidence type="ECO:0000256" key="1">
    <source>
        <dbReference type="SAM" id="MobiDB-lite"/>
    </source>
</evidence>
<dbReference type="Proteomes" id="UP000033556">
    <property type="component" value="Unassembled WGS sequence"/>
</dbReference>
<reference evidence="2 3" key="1">
    <citation type="submission" date="2015-01" db="EMBL/GenBank/DDBJ databases">
        <title>Genome Sequencing of Rickettsiales.</title>
        <authorList>
            <person name="Daugherty S.C."/>
            <person name="Su Q."/>
            <person name="Abolude K."/>
            <person name="Beier-Sexton M."/>
            <person name="Carlyon J.A."/>
            <person name="Carter R."/>
            <person name="Day N.P."/>
            <person name="Dumler S.J."/>
            <person name="Dyachenko V."/>
            <person name="Godinez A."/>
            <person name="Kurtti T.J."/>
            <person name="Lichay M."/>
            <person name="Mullins K.E."/>
            <person name="Ott S."/>
            <person name="Pappas-Brown V."/>
            <person name="Paris D.H."/>
            <person name="Patel P."/>
            <person name="Richards A.L."/>
            <person name="Sadzewicz L."/>
            <person name="Sears K."/>
            <person name="Seidman D."/>
            <person name="Sengamalay N."/>
            <person name="Stenos J."/>
            <person name="Tallon L.J."/>
            <person name="Vincent G."/>
            <person name="Fraser C.M."/>
            <person name="Munderloh U."/>
            <person name="Dunning-Hotopp J.C."/>
        </authorList>
    </citation>
    <scope>NUCLEOTIDE SEQUENCE [LARGE SCALE GENOMIC DNA]</scope>
    <source>
        <strain evidence="2 3">Ac/Pa</strain>
    </source>
</reference>
<accession>A0A0F3N2N0</accession>